<evidence type="ECO:0000313" key="1">
    <source>
        <dbReference type="EMBL" id="VXA53942.1"/>
    </source>
</evidence>
<sequence length="43" mass="5197">MSHFYPMKKKPRIQSRFLTYSFKLTIFYDNLIRILILSKSLSA</sequence>
<accession>A0A653K161</accession>
<proteinExistence type="predicted"/>
<reference evidence="1 2" key="1">
    <citation type="submission" date="2019-10" db="EMBL/GenBank/DDBJ databases">
        <authorList>
            <person name="Karimi E."/>
        </authorList>
    </citation>
    <scope>NUCLEOTIDE SEQUENCE [LARGE SCALE GENOMIC DNA]</scope>
    <source>
        <strain evidence="1">Acinetobacter sp. 8BE</strain>
    </source>
</reference>
<gene>
    <name evidence="1" type="ORF">ACI8B_110017</name>
</gene>
<dbReference type="AlphaFoldDB" id="A0A653K161"/>
<dbReference type="Proteomes" id="UP000430404">
    <property type="component" value="Unassembled WGS sequence"/>
</dbReference>
<organism evidence="1 2">
    <name type="scientific">Acinetobacter proteolyticus</name>
    <dbReference type="NCBI Taxonomy" id="1776741"/>
    <lineage>
        <taxon>Bacteria</taxon>
        <taxon>Pseudomonadati</taxon>
        <taxon>Pseudomonadota</taxon>
        <taxon>Gammaproteobacteria</taxon>
        <taxon>Moraxellales</taxon>
        <taxon>Moraxellaceae</taxon>
        <taxon>Acinetobacter</taxon>
    </lineage>
</organism>
<evidence type="ECO:0000313" key="2">
    <source>
        <dbReference type="Proteomes" id="UP000430404"/>
    </source>
</evidence>
<protein>
    <submittedName>
        <fullName evidence="1">Uncharacterized protein</fullName>
    </submittedName>
</protein>
<dbReference type="EMBL" id="CABWKZ010000003">
    <property type="protein sequence ID" value="VXA53942.1"/>
    <property type="molecule type" value="Genomic_DNA"/>
</dbReference>
<name>A0A653K161_9GAMM</name>